<feature type="compositionally biased region" description="Low complexity" evidence="4">
    <location>
        <begin position="663"/>
        <end position="679"/>
    </location>
</feature>
<evidence type="ECO:0000256" key="4">
    <source>
        <dbReference type="SAM" id="MobiDB-lite"/>
    </source>
</evidence>
<feature type="region of interest" description="Disordered" evidence="4">
    <location>
        <begin position="1315"/>
        <end position="1340"/>
    </location>
</feature>
<evidence type="ECO:0000256" key="1">
    <source>
        <dbReference type="ARBA" id="ARBA00022443"/>
    </source>
</evidence>
<reference evidence="7" key="2">
    <citation type="submission" date="2019-02" db="EMBL/GenBank/DDBJ databases">
        <title>Opniocepnalus argus Var Kimnra genome.</title>
        <authorList>
            <person name="Zhou C."/>
            <person name="Xiao S."/>
        </authorList>
    </citation>
    <scope>NUCLEOTIDE SEQUENCE [LARGE SCALE GENOMIC DNA]</scope>
</reference>
<feature type="region of interest" description="Disordered" evidence="4">
    <location>
        <begin position="1069"/>
        <end position="1165"/>
    </location>
</feature>
<organism evidence="6 7">
    <name type="scientific">Channa argus</name>
    <name type="common">Northern snakehead</name>
    <name type="synonym">Ophicephalus argus</name>
    <dbReference type="NCBI Taxonomy" id="215402"/>
    <lineage>
        <taxon>Eukaryota</taxon>
        <taxon>Metazoa</taxon>
        <taxon>Chordata</taxon>
        <taxon>Craniata</taxon>
        <taxon>Vertebrata</taxon>
        <taxon>Euteleostomi</taxon>
        <taxon>Actinopterygii</taxon>
        <taxon>Neopterygii</taxon>
        <taxon>Teleostei</taxon>
        <taxon>Neoteleostei</taxon>
        <taxon>Acanthomorphata</taxon>
        <taxon>Anabantaria</taxon>
        <taxon>Anabantiformes</taxon>
        <taxon>Channoidei</taxon>
        <taxon>Channidae</taxon>
        <taxon>Channa</taxon>
    </lineage>
</organism>
<dbReference type="Proteomes" id="UP000503349">
    <property type="component" value="Chromosome 20"/>
</dbReference>
<feature type="compositionally biased region" description="Basic and acidic residues" evidence="4">
    <location>
        <begin position="1315"/>
        <end position="1327"/>
    </location>
</feature>
<dbReference type="PRINTS" id="PR00499">
    <property type="entry name" value="P67PHOX"/>
</dbReference>
<feature type="compositionally biased region" description="Low complexity" evidence="4">
    <location>
        <begin position="642"/>
        <end position="651"/>
    </location>
</feature>
<dbReference type="EMBL" id="CM015731">
    <property type="protein sequence ID" value="KAF3704384.1"/>
    <property type="molecule type" value="Genomic_DNA"/>
</dbReference>
<dbReference type="CDD" id="cd11796">
    <property type="entry name" value="SH3_DNMBP_N3"/>
    <property type="match status" value="1"/>
</dbReference>
<keyword evidence="1 2" id="KW-0728">SH3 domain</keyword>
<dbReference type="SMART" id="SM00326">
    <property type="entry name" value="SH3"/>
    <property type="match status" value="3"/>
</dbReference>
<dbReference type="FunFam" id="2.30.30.40:FF:000160">
    <property type="entry name" value="dynamin-binding protein isoform X1"/>
    <property type="match status" value="1"/>
</dbReference>
<evidence type="ECO:0000313" key="7">
    <source>
        <dbReference type="Proteomes" id="UP000503349"/>
    </source>
</evidence>
<dbReference type="GO" id="GO:0005085">
    <property type="term" value="F:guanyl-nucleotide exchange factor activity"/>
    <property type="evidence" value="ECO:0007669"/>
    <property type="project" value="TreeGrafter"/>
</dbReference>
<dbReference type="GO" id="GO:0005737">
    <property type="term" value="C:cytoplasm"/>
    <property type="evidence" value="ECO:0007669"/>
    <property type="project" value="TreeGrafter"/>
</dbReference>
<feature type="domain" description="SH3" evidence="5">
    <location>
        <begin position="124"/>
        <end position="183"/>
    </location>
</feature>
<feature type="region of interest" description="Disordered" evidence="4">
    <location>
        <begin position="371"/>
        <end position="486"/>
    </location>
</feature>
<dbReference type="Pfam" id="PF14604">
    <property type="entry name" value="SH3_9"/>
    <property type="match status" value="2"/>
</dbReference>
<evidence type="ECO:0000313" key="6">
    <source>
        <dbReference type="EMBL" id="KAF3704384.1"/>
    </source>
</evidence>
<dbReference type="InterPro" id="IPR035819">
    <property type="entry name" value="DNMBP_SH3_N3"/>
</dbReference>
<protein>
    <submittedName>
        <fullName evidence="6">Dynamin-binding protein Scaffold protein Tuba</fullName>
    </submittedName>
</protein>
<dbReference type="InterPro" id="IPR001452">
    <property type="entry name" value="SH3_domain"/>
</dbReference>
<dbReference type="Gene3D" id="2.30.30.40">
    <property type="entry name" value="SH3 Domains"/>
    <property type="match status" value="3"/>
</dbReference>
<feature type="region of interest" description="Disordered" evidence="4">
    <location>
        <begin position="1358"/>
        <end position="1377"/>
    </location>
</feature>
<feature type="compositionally biased region" description="Basic and acidic residues" evidence="4">
    <location>
        <begin position="1203"/>
        <end position="1237"/>
    </location>
</feature>
<evidence type="ECO:0000259" key="5">
    <source>
        <dbReference type="PROSITE" id="PS50002"/>
    </source>
</evidence>
<dbReference type="GO" id="GO:0060271">
    <property type="term" value="P:cilium assembly"/>
    <property type="evidence" value="ECO:0007669"/>
    <property type="project" value="TreeGrafter"/>
</dbReference>
<proteinExistence type="predicted"/>
<dbReference type="SUPFAM" id="SSF50044">
    <property type="entry name" value="SH3-domain"/>
    <property type="match status" value="3"/>
</dbReference>
<feature type="compositionally biased region" description="Basic and acidic residues" evidence="4">
    <location>
        <begin position="1088"/>
        <end position="1165"/>
    </location>
</feature>
<feature type="compositionally biased region" description="Polar residues" evidence="4">
    <location>
        <begin position="332"/>
        <end position="354"/>
    </location>
</feature>
<feature type="domain" description="SH3" evidence="5">
    <location>
        <begin position="253"/>
        <end position="312"/>
    </location>
</feature>
<reference evidence="6 7" key="1">
    <citation type="submission" date="2019-02" db="EMBL/GenBank/DDBJ databases">
        <title>Opniocepnalus argus genome.</title>
        <authorList>
            <person name="Zhou C."/>
            <person name="Xiao S."/>
        </authorList>
    </citation>
    <scope>NUCLEOTIDE SEQUENCE [LARGE SCALE GENOMIC DNA]</scope>
    <source>
        <strain evidence="6">OARG1902GOOAL</strain>
        <tissue evidence="6">Muscle</tissue>
    </source>
</reference>
<feature type="compositionally biased region" description="Polar residues" evidence="4">
    <location>
        <begin position="377"/>
        <end position="387"/>
    </location>
</feature>
<gene>
    <name evidence="6" type="ORF">EXN66_Car020073</name>
</gene>
<dbReference type="InterPro" id="IPR051492">
    <property type="entry name" value="Dynamin-Rho_GEF"/>
</dbReference>
<evidence type="ECO:0000256" key="2">
    <source>
        <dbReference type="PROSITE-ProRule" id="PRU00192"/>
    </source>
</evidence>
<feature type="region of interest" description="Disordered" evidence="4">
    <location>
        <begin position="991"/>
        <end position="1019"/>
    </location>
</feature>
<feature type="region of interest" description="Disordered" evidence="4">
    <location>
        <begin position="605"/>
        <end position="679"/>
    </location>
</feature>
<feature type="compositionally biased region" description="Low complexity" evidence="4">
    <location>
        <begin position="606"/>
        <end position="623"/>
    </location>
</feature>
<dbReference type="PANTHER" id="PTHR22834:SF19">
    <property type="entry name" value="DYNAMIN-BINDING PROTEIN"/>
    <property type="match status" value="1"/>
</dbReference>
<dbReference type="InterPro" id="IPR036028">
    <property type="entry name" value="SH3-like_dom_sf"/>
</dbReference>
<evidence type="ECO:0000256" key="3">
    <source>
        <dbReference type="SAM" id="Coils"/>
    </source>
</evidence>
<sequence length="1377" mass="159000">MEAGSVVRAVFEFLPSVSEELPLFTGDVIEVLSVVDEFWLLGNKDGVTGNTLLMFASAHHIGDVVVSEAGGTIDLREIWQRGYNAWGNRGLFPTSCLKELNLSGHSRQLSERSAQAQASDLPPYALGQARALMSLHAQLNEELDFREGDLIIITGLPEPGWFKGELEGRRGIFPEGFVELLGPLRSPQEPEDYQYFINDAQQITYEDPDNAGEDTEEEGVEEGELFLREEEDHKEGIVEEEEEHKKNVVEEEESGIYGVALYEFRAMEAGELDFDVGDHIRVVGTLEDGWLEGELQGRRGIFPHRFVKIEGGEQKSAEDTNVVKPEEHKENSNSSDYSSGQLCPSGSGNDSEWTTYEDHTVWDLDYFERTEEERQSKSSGALPSVQGQREGGSRFDLQPKRPVASAQRGPERPKSTPPARPKLPPRPNLSVHSQTSGTTRSNFTNGNSRSIQPRLTHSLTLPSTQPGWSKGSRYYQRPPADGATTSIRNASLGQTFIDIDKGHRQKKLIRHASVTDADVLMGSAETKTQSQQSVRASNGMIPTPITLDALATSAIDLETKLFQQMFEFEKSLTASYHDTNTTPESLISRHFSILDFSNESDIIRGSSHSPVSHLSQSESGSSSLERRRTLRPPPPRPRARHSLAPAAYKPVRPAPRPPRRCPRQNIAPPASNSPTSNPIVYTHENDPDINLSNPVTEQEAEFGDLAAAQEHDIQCQQDAEKDLERQMEIENQRQREEEERYQLLLRLQEVEHDMEAYAHTAEELRAMLEEEEEETARTQALENLEFCNYTLETLALEQQQLQGAMKSPVVYGNPATFGAVDWNYAAGAPVKRGKSIEELGDAGWARERERVAHLQHIEQLHQLQLQQQQVGYPGYGVVSPGQPQGTVKVASPSDTLSGYTVPTHGGVMVPVGGPVHVPAPWPVQWGDQAQIRQGNVCRQPSWEHNDQHKKAFKGKQPPGHDVYFHPRSEDGHLELRISEWKGKHCFYQGPEDYSQQKHGRVQQEKASNDFRTEERYGKEDKDIRRRDDWVRENDHNSEQYDHYGHTDLEDYDQKCKYQYRDHYDRRYNAHYDDREQQYYANKRHPKYDRREPDSDYEEYYNRKEPYVSRDRYKDADRYHDHDRDYYDSKESRRYRENDYYQRREEDPYYDERKQKDPYYDRRSEGRYDRREDIRKDRDVHYRRCEDSYTTKDRDHDSEPDEYGGYRERNKYKDRDDGRRDDPYDHRKSDNYRAKERYERRTMDHCDYENEERYGPREGEYSHYKPRDRFRDLRSISTDSRYEDYPKKDRKTHCEEWVEQQKKLVLREVHSFEDPGIYRHSDDQEKGFESSAGNIGSKQGRKAVYVGSLDRNSFYRKTAPSALRKSEFATTRRPGKKV</sequence>
<feature type="coiled-coil region" evidence="3">
    <location>
        <begin position="706"/>
        <end position="781"/>
    </location>
</feature>
<name>A0A6G1QPH5_CHAAH</name>
<dbReference type="PANTHER" id="PTHR22834">
    <property type="entry name" value="NUCLEAR FUSION PROTEIN FUS2"/>
    <property type="match status" value="1"/>
</dbReference>
<feature type="compositionally biased region" description="Basic and acidic residues" evidence="4">
    <location>
        <begin position="1001"/>
        <end position="1019"/>
    </location>
</feature>
<feature type="domain" description="SH3" evidence="5">
    <location>
        <begin position="2"/>
        <end position="102"/>
    </location>
</feature>
<feature type="compositionally biased region" description="Polar residues" evidence="4">
    <location>
        <begin position="430"/>
        <end position="467"/>
    </location>
</feature>
<feature type="region of interest" description="Disordered" evidence="4">
    <location>
        <begin position="1187"/>
        <end position="1237"/>
    </location>
</feature>
<feature type="compositionally biased region" description="Pro residues" evidence="4">
    <location>
        <begin position="415"/>
        <end position="427"/>
    </location>
</feature>
<feature type="compositionally biased region" description="Basic and acidic residues" evidence="4">
    <location>
        <begin position="1187"/>
        <end position="1196"/>
    </location>
</feature>
<accession>A0A6G1QPH5</accession>
<dbReference type="PROSITE" id="PS50002">
    <property type="entry name" value="SH3"/>
    <property type="match status" value="3"/>
</dbReference>
<keyword evidence="7" id="KW-1185">Reference proteome</keyword>
<feature type="region of interest" description="Disordered" evidence="4">
    <location>
        <begin position="312"/>
        <end position="354"/>
    </location>
</feature>
<keyword evidence="3" id="KW-0175">Coiled coil</keyword>
<dbReference type="FunFam" id="2.30.30.40:FF:000138">
    <property type="entry name" value="dynamin-binding protein isoform X1"/>
    <property type="match status" value="1"/>
</dbReference>